<evidence type="ECO:0000313" key="3">
    <source>
        <dbReference type="Proteomes" id="UP001140011"/>
    </source>
</evidence>
<sequence length="243" mass="26631">MPYQGKNPRYPTRGGGNSTRFSPYGRLPADHRSGEMSPAYGGYDDREYDGGGGGAGYRASRRSPSIGRYPSSRGNQGRDTGDVDGHLEGRSYNDRYDEDESEYSFSTRGRGRGRGGRGRDSSDVRGRGTMRGRGAFRGRGEARGRGGRGGGRDHDGYGYGHGHGYDHGLDYDRSPEEFYGSPRAPSRFSDAGGYNHGEPGRREVYSPTIQDLNLRFAEASYEARNGKVDNHCPRKPITMPPAL</sequence>
<proteinExistence type="predicted"/>
<feature type="region of interest" description="Disordered" evidence="1">
    <location>
        <begin position="1"/>
        <end position="206"/>
    </location>
</feature>
<feature type="compositionally biased region" description="Basic and acidic residues" evidence="1">
    <location>
        <begin position="79"/>
        <end position="95"/>
    </location>
</feature>
<organism evidence="2 3">
    <name type="scientific">Coemansia pectinata</name>
    <dbReference type="NCBI Taxonomy" id="1052879"/>
    <lineage>
        <taxon>Eukaryota</taxon>
        <taxon>Fungi</taxon>
        <taxon>Fungi incertae sedis</taxon>
        <taxon>Zoopagomycota</taxon>
        <taxon>Kickxellomycotina</taxon>
        <taxon>Kickxellomycetes</taxon>
        <taxon>Kickxellales</taxon>
        <taxon>Kickxellaceae</taxon>
        <taxon>Coemansia</taxon>
    </lineage>
</organism>
<evidence type="ECO:0000256" key="1">
    <source>
        <dbReference type="SAM" id="MobiDB-lite"/>
    </source>
</evidence>
<keyword evidence="3" id="KW-1185">Reference proteome</keyword>
<feature type="compositionally biased region" description="Basic and acidic residues" evidence="1">
    <location>
        <begin position="163"/>
        <end position="176"/>
    </location>
</feature>
<dbReference type="Proteomes" id="UP001140011">
    <property type="component" value="Unassembled WGS sequence"/>
</dbReference>
<reference evidence="2" key="1">
    <citation type="submission" date="2022-07" db="EMBL/GenBank/DDBJ databases">
        <title>Phylogenomic reconstructions and comparative analyses of Kickxellomycotina fungi.</title>
        <authorList>
            <person name="Reynolds N.K."/>
            <person name="Stajich J.E."/>
            <person name="Barry K."/>
            <person name="Grigoriev I.V."/>
            <person name="Crous P."/>
            <person name="Smith M.E."/>
        </authorList>
    </citation>
    <scope>NUCLEOTIDE SEQUENCE</scope>
    <source>
        <strain evidence="2">BCRC 34297</strain>
    </source>
</reference>
<accession>A0A9W8LAK9</accession>
<feature type="compositionally biased region" description="Basic and acidic residues" evidence="1">
    <location>
        <begin position="117"/>
        <end position="126"/>
    </location>
</feature>
<dbReference type="AlphaFoldDB" id="A0A9W8LAK9"/>
<dbReference type="OrthoDB" id="5697822at2759"/>
<dbReference type="EMBL" id="JANBUH010000385">
    <property type="protein sequence ID" value="KAJ2751558.1"/>
    <property type="molecule type" value="Genomic_DNA"/>
</dbReference>
<name>A0A9W8LAK9_9FUNG</name>
<feature type="compositionally biased region" description="Basic and acidic residues" evidence="1">
    <location>
        <begin position="138"/>
        <end position="156"/>
    </location>
</feature>
<gene>
    <name evidence="2" type="ORF">GGI19_004403</name>
</gene>
<comment type="caution">
    <text evidence="2">The sequence shown here is derived from an EMBL/GenBank/DDBJ whole genome shotgun (WGS) entry which is preliminary data.</text>
</comment>
<protein>
    <submittedName>
        <fullName evidence="2">Uncharacterized protein</fullName>
    </submittedName>
</protein>
<evidence type="ECO:0000313" key="2">
    <source>
        <dbReference type="EMBL" id="KAJ2751558.1"/>
    </source>
</evidence>